<reference evidence="2" key="1">
    <citation type="journal article" date="2019" name="Int. J. Syst. Evol. Microbiol.">
        <title>The Global Catalogue of Microorganisms (GCM) 10K type strain sequencing project: providing services to taxonomists for standard genome sequencing and annotation.</title>
        <authorList>
            <consortium name="The Broad Institute Genomics Platform"/>
            <consortium name="The Broad Institute Genome Sequencing Center for Infectious Disease"/>
            <person name="Wu L."/>
            <person name="Ma J."/>
        </authorList>
    </citation>
    <scope>NUCLEOTIDE SEQUENCE [LARGE SCALE GENOMIC DNA]</scope>
    <source>
        <strain evidence="2">CCM 8903</strain>
    </source>
</reference>
<protein>
    <submittedName>
        <fullName evidence="1">Uncharacterized protein</fullName>
    </submittedName>
</protein>
<name>A0ABW4E9B8_9LACO</name>
<keyword evidence="2" id="KW-1185">Reference proteome</keyword>
<accession>A0ABW4E9B8</accession>
<dbReference type="RefSeq" id="WP_125749125.1">
    <property type="nucleotide sequence ID" value="NZ_JBHTON010000035.1"/>
</dbReference>
<organism evidence="1 2">
    <name type="scientific">Lacticaseibacillus baoqingensis</name>
    <dbReference type="NCBI Taxonomy" id="2486013"/>
    <lineage>
        <taxon>Bacteria</taxon>
        <taxon>Bacillati</taxon>
        <taxon>Bacillota</taxon>
        <taxon>Bacilli</taxon>
        <taxon>Lactobacillales</taxon>
        <taxon>Lactobacillaceae</taxon>
        <taxon>Lacticaseibacillus</taxon>
    </lineage>
</organism>
<sequence length="532" mass="59617">MSVNDSLDPYWEDFQQAPEYQRLALYANPLIQHFFAAVSQAIIDSTLPLKQWRKQQLAEQVTDFVTAAGDPPDAIGDVILLGKYRVFAMVMTFLAKRQKLGISAEALPLVWQQLERQYDLDSESSRADEYFLSTLPSSVSGLAQWQSYTAADIADYTQAWVDDYVASAAWRQRPMGVSREFLSTTVADLTTLAYDRYRKTPKTWTKRVLQETLSWKFVWQQPLTATGAALIVPALTAWLAWLGQTERLNAKKAANYQRYLRALEPEFLKQMQDEELFSTGKLLYTHMVAFGIDPNAEAAVDAFMDQVIGYRDEDLMQEVQALMPEAALADQADWEEDFEADESALVPDDVRAILDDEQAMQQAAELYDPDSAANYLQADHLPAKGPRQWQKAVAQQVHAQGVQAGLRLWLQRDRYALPQGWQAPAIVLQVTQLFDLFYAQDLSTPASWTPAMFADFGDWLRQNEAGQALLLLYSSMLAAQAAAGSLPAAQSSSLQAALRGEPMSGAFKAKPGKVISLQQAKAQLKHKPRAER</sequence>
<comment type="caution">
    <text evidence="1">The sequence shown here is derived from an EMBL/GenBank/DDBJ whole genome shotgun (WGS) entry which is preliminary data.</text>
</comment>
<evidence type="ECO:0000313" key="1">
    <source>
        <dbReference type="EMBL" id="MFD1485728.1"/>
    </source>
</evidence>
<evidence type="ECO:0000313" key="2">
    <source>
        <dbReference type="Proteomes" id="UP001597252"/>
    </source>
</evidence>
<proteinExistence type="predicted"/>
<dbReference type="EMBL" id="JBHTON010000035">
    <property type="protein sequence ID" value="MFD1485728.1"/>
    <property type="molecule type" value="Genomic_DNA"/>
</dbReference>
<dbReference type="Proteomes" id="UP001597252">
    <property type="component" value="Unassembled WGS sequence"/>
</dbReference>
<gene>
    <name evidence="1" type="ORF">ACFQ5J_10845</name>
</gene>